<evidence type="ECO:0000313" key="4">
    <source>
        <dbReference type="Proteomes" id="UP000180194"/>
    </source>
</evidence>
<dbReference type="RefSeq" id="WP_071156220.1">
    <property type="nucleotide sequence ID" value="NZ_CP062790.1"/>
</dbReference>
<dbReference type="PANTHER" id="PTHR45947:SF3">
    <property type="entry name" value="SULFOQUINOVOSYL TRANSFERASE SQD2"/>
    <property type="match status" value="1"/>
</dbReference>
<dbReference type="InterPro" id="IPR028098">
    <property type="entry name" value="Glyco_trans_4-like_N"/>
</dbReference>
<dbReference type="SUPFAM" id="SSF53756">
    <property type="entry name" value="UDP-Glycosyltransferase/glycogen phosphorylase"/>
    <property type="match status" value="1"/>
</dbReference>
<dbReference type="InterPro" id="IPR050194">
    <property type="entry name" value="Glycosyltransferase_grp1"/>
</dbReference>
<accession>A0ABX3CWN3</accession>
<dbReference type="Pfam" id="PF13439">
    <property type="entry name" value="Glyco_transf_4"/>
    <property type="match status" value="1"/>
</dbReference>
<gene>
    <name evidence="3" type="ORF">BBV17_10395</name>
</gene>
<dbReference type="Pfam" id="PF00534">
    <property type="entry name" value="Glycos_transf_1"/>
    <property type="match status" value="1"/>
</dbReference>
<protein>
    <submittedName>
        <fullName evidence="3">Glycosyltransferase WbuB</fullName>
    </submittedName>
</protein>
<keyword evidence="4" id="KW-1185">Reference proteome</keyword>
<proteinExistence type="predicted"/>
<reference evidence="3 4" key="1">
    <citation type="submission" date="2016-07" db="EMBL/GenBank/DDBJ databases">
        <title>Bacillus oceanisediminis whole genome.</title>
        <authorList>
            <person name="Pal Y."/>
            <person name="Verma A."/>
            <person name="Mual P."/>
            <person name="Srinivasan K."/>
        </authorList>
    </citation>
    <scope>NUCLEOTIDE SEQUENCE [LARGE SCALE GENOMIC DNA]</scope>
    <source>
        <strain evidence="3 4">Bhandara28</strain>
    </source>
</reference>
<feature type="domain" description="Glycosyltransferase subfamily 4-like N-terminal" evidence="2">
    <location>
        <begin position="22"/>
        <end position="207"/>
    </location>
</feature>
<name>A0ABX3CWN3_9BACI</name>
<feature type="domain" description="Glycosyl transferase family 1" evidence="1">
    <location>
        <begin position="225"/>
        <end position="339"/>
    </location>
</feature>
<organism evidence="3 4">
    <name type="scientific">Cytobacillus oceanisediminis</name>
    <dbReference type="NCBI Taxonomy" id="665099"/>
    <lineage>
        <taxon>Bacteria</taxon>
        <taxon>Bacillati</taxon>
        <taxon>Bacillota</taxon>
        <taxon>Bacilli</taxon>
        <taxon>Bacillales</taxon>
        <taxon>Bacillaceae</taxon>
        <taxon>Cytobacillus</taxon>
    </lineage>
</organism>
<comment type="caution">
    <text evidence="3">The sequence shown here is derived from an EMBL/GenBank/DDBJ whole genome shotgun (WGS) entry which is preliminary data.</text>
</comment>
<evidence type="ECO:0000259" key="1">
    <source>
        <dbReference type="Pfam" id="PF00534"/>
    </source>
</evidence>
<dbReference type="PANTHER" id="PTHR45947">
    <property type="entry name" value="SULFOQUINOVOSYL TRANSFERASE SQD2"/>
    <property type="match status" value="1"/>
</dbReference>
<dbReference type="EMBL" id="MBRJ01000008">
    <property type="protein sequence ID" value="OHX49903.1"/>
    <property type="molecule type" value="Genomic_DNA"/>
</dbReference>
<dbReference type="Gene3D" id="3.40.50.2000">
    <property type="entry name" value="Glycogen Phosphorylase B"/>
    <property type="match status" value="2"/>
</dbReference>
<evidence type="ECO:0000259" key="2">
    <source>
        <dbReference type="Pfam" id="PF13439"/>
    </source>
</evidence>
<dbReference type="CDD" id="cd03794">
    <property type="entry name" value="GT4_WbuB-like"/>
    <property type="match status" value="1"/>
</dbReference>
<evidence type="ECO:0000313" key="3">
    <source>
        <dbReference type="EMBL" id="OHX49903.1"/>
    </source>
</evidence>
<sequence>MNIWIFNHYAAAPEHVGGTRHYDLAKQLCKKGHSVTIFASSFNHFSKEEMVFKDGKRDYQLETIEGVNFNWVNTPSYRGILGRARNILSYTIKSFQKAKRDCEMEKPDLIIGSSVHPLAAFIGYLLAKKAKCCFYFEERDLWPQTFVDFGKISAKNPLAAGLYKFEKFLYQKADRIIVLFDKAQNYVRSKGTDHKKVICLPNGVDLSNYHQFKRSDSVDRIFKGIEDKFVVVYTGSHGIANHLEPVIELFSRLEDNPKLHLLMVGDGTRKKELMSIANEKGMTNITFADSIPKSEIPYLLNRANMSIISIMDSPLYKWGFSMNKIYDYMAAGLPIIMMASPRDVGSLMDVPGIQASNVMKENERAIMHYFNNPDELKHDSRLLKDYVRKHYSWEVLSDQLENYIYQDIYKEEADEKII</sequence>
<dbReference type="InterPro" id="IPR001296">
    <property type="entry name" value="Glyco_trans_1"/>
</dbReference>
<dbReference type="Proteomes" id="UP000180194">
    <property type="component" value="Unassembled WGS sequence"/>
</dbReference>